<gene>
    <name evidence="4" type="ORF">FisN_25Hh150</name>
</gene>
<feature type="region of interest" description="Disordered" evidence="1">
    <location>
        <begin position="182"/>
        <end position="235"/>
    </location>
</feature>
<dbReference type="InterPro" id="IPR001478">
    <property type="entry name" value="PDZ"/>
</dbReference>
<evidence type="ECO:0000313" key="5">
    <source>
        <dbReference type="Proteomes" id="UP000198406"/>
    </source>
</evidence>
<dbReference type="InParanoid" id="A0A1Z5JVV4"/>
<dbReference type="AlphaFoldDB" id="A0A1Z5JVV4"/>
<feature type="domain" description="PDZ" evidence="3">
    <location>
        <begin position="545"/>
        <end position="616"/>
    </location>
</feature>
<name>A0A1Z5JVV4_FISSO</name>
<dbReference type="InterPro" id="IPR036034">
    <property type="entry name" value="PDZ_sf"/>
</dbReference>
<keyword evidence="2" id="KW-0472">Membrane</keyword>
<evidence type="ECO:0000256" key="1">
    <source>
        <dbReference type="SAM" id="MobiDB-lite"/>
    </source>
</evidence>
<protein>
    <recommendedName>
        <fullName evidence="3">PDZ domain-containing protein</fullName>
    </recommendedName>
</protein>
<accession>A0A1Z5JVV4</accession>
<feature type="compositionally biased region" description="Low complexity" evidence="1">
    <location>
        <begin position="182"/>
        <end position="192"/>
    </location>
</feature>
<evidence type="ECO:0000313" key="4">
    <source>
        <dbReference type="EMBL" id="GAX18167.1"/>
    </source>
</evidence>
<feature type="compositionally biased region" description="Low complexity" evidence="1">
    <location>
        <begin position="100"/>
        <end position="109"/>
    </location>
</feature>
<comment type="caution">
    <text evidence="4">The sequence shown here is derived from an EMBL/GenBank/DDBJ whole genome shotgun (WGS) entry which is preliminary data.</text>
</comment>
<feature type="transmembrane region" description="Helical" evidence="2">
    <location>
        <begin position="390"/>
        <end position="411"/>
    </location>
</feature>
<dbReference type="SMART" id="SM00228">
    <property type="entry name" value="PDZ"/>
    <property type="match status" value="1"/>
</dbReference>
<dbReference type="PRINTS" id="PR01217">
    <property type="entry name" value="PRICHEXTENSN"/>
</dbReference>
<proteinExistence type="predicted"/>
<dbReference type="SUPFAM" id="SSF50156">
    <property type="entry name" value="PDZ domain-like"/>
    <property type="match status" value="1"/>
</dbReference>
<dbReference type="PANTHER" id="PTHR38909:SF1">
    <property type="entry name" value="G PROTEIN GAMMA DOMAIN-CONTAINING PROTEIN"/>
    <property type="match status" value="1"/>
</dbReference>
<organism evidence="4 5">
    <name type="scientific">Fistulifera solaris</name>
    <name type="common">Oleaginous diatom</name>
    <dbReference type="NCBI Taxonomy" id="1519565"/>
    <lineage>
        <taxon>Eukaryota</taxon>
        <taxon>Sar</taxon>
        <taxon>Stramenopiles</taxon>
        <taxon>Ochrophyta</taxon>
        <taxon>Bacillariophyta</taxon>
        <taxon>Bacillariophyceae</taxon>
        <taxon>Bacillariophycidae</taxon>
        <taxon>Naviculales</taxon>
        <taxon>Naviculaceae</taxon>
        <taxon>Fistulifera</taxon>
    </lineage>
</organism>
<dbReference type="PANTHER" id="PTHR38909">
    <property type="entry name" value="G PROTEIN GAMMA DOMAIN-CONTAINING PROTEIN"/>
    <property type="match status" value="1"/>
</dbReference>
<feature type="region of interest" description="Disordered" evidence="1">
    <location>
        <begin position="100"/>
        <end position="169"/>
    </location>
</feature>
<dbReference type="OrthoDB" id="48254at2759"/>
<keyword evidence="2" id="KW-0812">Transmembrane</keyword>
<dbReference type="Proteomes" id="UP000198406">
    <property type="component" value="Unassembled WGS sequence"/>
</dbReference>
<dbReference type="EMBL" id="BDSP01000124">
    <property type="protein sequence ID" value="GAX18167.1"/>
    <property type="molecule type" value="Genomic_DNA"/>
</dbReference>
<reference evidence="4 5" key="1">
    <citation type="journal article" date="2015" name="Plant Cell">
        <title>Oil accumulation by the oleaginous diatom Fistulifera solaris as revealed by the genome and transcriptome.</title>
        <authorList>
            <person name="Tanaka T."/>
            <person name="Maeda Y."/>
            <person name="Veluchamy A."/>
            <person name="Tanaka M."/>
            <person name="Abida H."/>
            <person name="Marechal E."/>
            <person name="Bowler C."/>
            <person name="Muto M."/>
            <person name="Sunaga Y."/>
            <person name="Tanaka M."/>
            <person name="Yoshino T."/>
            <person name="Taniguchi T."/>
            <person name="Fukuda Y."/>
            <person name="Nemoto M."/>
            <person name="Matsumoto M."/>
            <person name="Wong P.S."/>
            <person name="Aburatani S."/>
            <person name="Fujibuchi W."/>
        </authorList>
    </citation>
    <scope>NUCLEOTIDE SEQUENCE [LARGE SCALE GENOMIC DNA]</scope>
    <source>
        <strain evidence="4 5">JPCC DA0580</strain>
    </source>
</reference>
<keyword evidence="2" id="KW-1133">Transmembrane helix</keyword>
<keyword evidence="5" id="KW-1185">Reference proteome</keyword>
<dbReference type="Gene3D" id="2.30.42.10">
    <property type="match status" value="1"/>
</dbReference>
<evidence type="ECO:0000256" key="2">
    <source>
        <dbReference type="SAM" id="Phobius"/>
    </source>
</evidence>
<evidence type="ECO:0000259" key="3">
    <source>
        <dbReference type="SMART" id="SM00228"/>
    </source>
</evidence>
<sequence length="624" mass="67243">MESTSRRIRLGGESNTDHAADHLHLSCRLFPNTWCCWIVLVIAACSPVSVQGQQPVISFPSTPSIVIIPSPVVTPTSLGPVASQPIAAPVVRPVAEPVSQPVAQPVTAPVRPPTPRPTFPRTKSPTPSPTPWPSRAPSEIPSLVPTVEPTPKPTRKPTPRPSDAPSILPSALPTFLETTQLPTTPLTTSEPSGAAETPSPTALQLPTLPDIPTERPSIAPSATPPSVRPTVRPSSVPLSSELVNVIMLLESMNGLLRGRAAIDFESATAAHIKQTTELDGYQIANFTVETTINNQEVVESSDRRRQLQSVAPLQVALSILIEYQDSPQNDPFDAALLVEEAFNSNEERNSYIARLKEKNSEFAALESVSLLVDGEKPEEEAVEPTESKNLGIIIGGIVGGVVGLAIAAFIFSRRSQQYQDPPSKQVYTETALTGSEAPNRIQTEIVVDRQDDVSTLGDPVFTGVMAMDVVDRDERTASVADDYDYAKEYLMGQARERLLSVDSGPSGKTTATFPRVFADDASFEQQYEDDQPPEDKKFEVHVPPGKLGMVIDTPNGGVPIVHAIKPESVLADKVVVGDRLISVDGEDVTSMTAVQVSKLISVKSNEDRILKFVRNQSVIDSLSR</sequence>